<evidence type="ECO:0000313" key="3">
    <source>
        <dbReference type="EMBL" id="MFC3849412.1"/>
    </source>
</evidence>
<feature type="region of interest" description="Disordered" evidence="1">
    <location>
        <begin position="189"/>
        <end position="208"/>
    </location>
</feature>
<keyword evidence="4" id="KW-1185">Reference proteome</keyword>
<evidence type="ECO:0000313" key="4">
    <source>
        <dbReference type="Proteomes" id="UP001595751"/>
    </source>
</evidence>
<comment type="caution">
    <text evidence="3">The sequence shown here is derived from an EMBL/GenBank/DDBJ whole genome shotgun (WGS) entry which is preliminary data.</text>
</comment>
<sequence>MNQNRHSPAPGERGAPGTPGTPPPSMGAFHPSSTGRKVALVCAIGLAATVAPIAVAAGLSSAKGEGAKVLETVRTVTLGGAPASFTAAFDLPDGAPDCTREVSLTIGAQQFTCGGVTIETRSADDVEDLPRYGVRAIRAKLLADAPAPDMRPAVASRAPGMIAWTGSPVEDKGGVMRGIIVLGDDGRTNEKANEKAGEKDAAEDEKDDAKGAKALVAIVSGDAAAVEQAMTAILADVRPAETTRGGGR</sequence>
<keyword evidence="2" id="KW-0812">Transmembrane</keyword>
<gene>
    <name evidence="3" type="ORF">ACFORJ_04445</name>
</gene>
<dbReference type="RefSeq" id="WP_290290803.1">
    <property type="nucleotide sequence ID" value="NZ_CP047211.1"/>
</dbReference>
<organism evidence="3 4">
    <name type="scientific">Corynebacterium hansenii</name>
    <dbReference type="NCBI Taxonomy" id="394964"/>
    <lineage>
        <taxon>Bacteria</taxon>
        <taxon>Bacillati</taxon>
        <taxon>Actinomycetota</taxon>
        <taxon>Actinomycetes</taxon>
        <taxon>Mycobacteriales</taxon>
        <taxon>Corynebacteriaceae</taxon>
        <taxon>Corynebacterium</taxon>
    </lineage>
</organism>
<accession>A0ABV7ZQ84</accession>
<dbReference type="Proteomes" id="UP001595751">
    <property type="component" value="Unassembled WGS sequence"/>
</dbReference>
<evidence type="ECO:0000256" key="1">
    <source>
        <dbReference type="SAM" id="MobiDB-lite"/>
    </source>
</evidence>
<dbReference type="EMBL" id="JBHRZN010000001">
    <property type="protein sequence ID" value="MFC3849412.1"/>
    <property type="molecule type" value="Genomic_DNA"/>
</dbReference>
<reference evidence="4" key="1">
    <citation type="journal article" date="2019" name="Int. J. Syst. Evol. Microbiol.">
        <title>The Global Catalogue of Microorganisms (GCM) 10K type strain sequencing project: providing services to taxonomists for standard genome sequencing and annotation.</title>
        <authorList>
            <consortium name="The Broad Institute Genomics Platform"/>
            <consortium name="The Broad Institute Genome Sequencing Center for Infectious Disease"/>
            <person name="Wu L."/>
            <person name="Ma J."/>
        </authorList>
    </citation>
    <scope>NUCLEOTIDE SEQUENCE [LARGE SCALE GENOMIC DNA]</scope>
    <source>
        <strain evidence="4">CCUG 53252</strain>
    </source>
</reference>
<feature type="transmembrane region" description="Helical" evidence="2">
    <location>
        <begin position="38"/>
        <end position="59"/>
    </location>
</feature>
<feature type="region of interest" description="Disordered" evidence="1">
    <location>
        <begin position="1"/>
        <end position="32"/>
    </location>
</feature>
<keyword evidence="2" id="KW-1133">Transmembrane helix</keyword>
<name>A0ABV7ZQ84_9CORY</name>
<evidence type="ECO:0000256" key="2">
    <source>
        <dbReference type="SAM" id="Phobius"/>
    </source>
</evidence>
<keyword evidence="2" id="KW-0472">Membrane</keyword>
<feature type="compositionally biased region" description="Basic and acidic residues" evidence="1">
    <location>
        <begin position="189"/>
        <end position="200"/>
    </location>
</feature>
<evidence type="ECO:0008006" key="5">
    <source>
        <dbReference type="Google" id="ProtNLM"/>
    </source>
</evidence>
<feature type="compositionally biased region" description="Low complexity" evidence="1">
    <location>
        <begin position="8"/>
        <end position="18"/>
    </location>
</feature>
<proteinExistence type="predicted"/>
<protein>
    <recommendedName>
        <fullName evidence="5">Secreted protein</fullName>
    </recommendedName>
</protein>